<feature type="compositionally biased region" description="Low complexity" evidence="1">
    <location>
        <begin position="164"/>
        <end position="173"/>
    </location>
</feature>
<name>A0AAU9N5P9_9ASTR</name>
<dbReference type="EMBL" id="CAKMRJ010002223">
    <property type="protein sequence ID" value="CAH1428248.1"/>
    <property type="molecule type" value="Genomic_DNA"/>
</dbReference>
<organism evidence="2 3">
    <name type="scientific">Lactuca virosa</name>
    <dbReference type="NCBI Taxonomy" id="75947"/>
    <lineage>
        <taxon>Eukaryota</taxon>
        <taxon>Viridiplantae</taxon>
        <taxon>Streptophyta</taxon>
        <taxon>Embryophyta</taxon>
        <taxon>Tracheophyta</taxon>
        <taxon>Spermatophyta</taxon>
        <taxon>Magnoliopsida</taxon>
        <taxon>eudicotyledons</taxon>
        <taxon>Gunneridae</taxon>
        <taxon>Pentapetalae</taxon>
        <taxon>asterids</taxon>
        <taxon>campanulids</taxon>
        <taxon>Asterales</taxon>
        <taxon>Asteraceae</taxon>
        <taxon>Cichorioideae</taxon>
        <taxon>Cichorieae</taxon>
        <taxon>Lactucinae</taxon>
        <taxon>Lactuca</taxon>
    </lineage>
</organism>
<accession>A0AAU9N5P9</accession>
<gene>
    <name evidence="2" type="ORF">LVIROSA_LOCUS15193</name>
</gene>
<evidence type="ECO:0000313" key="3">
    <source>
        <dbReference type="Proteomes" id="UP001157418"/>
    </source>
</evidence>
<evidence type="ECO:0000256" key="1">
    <source>
        <dbReference type="SAM" id="MobiDB-lite"/>
    </source>
</evidence>
<evidence type="ECO:0000313" key="2">
    <source>
        <dbReference type="EMBL" id="CAH1428248.1"/>
    </source>
</evidence>
<proteinExistence type="predicted"/>
<protein>
    <submittedName>
        <fullName evidence="2">Uncharacterized protein</fullName>
    </submittedName>
</protein>
<dbReference type="AlphaFoldDB" id="A0AAU9N5P9"/>
<feature type="region of interest" description="Disordered" evidence="1">
    <location>
        <begin position="162"/>
        <end position="191"/>
    </location>
</feature>
<reference evidence="2 3" key="1">
    <citation type="submission" date="2022-01" db="EMBL/GenBank/DDBJ databases">
        <authorList>
            <person name="Xiong W."/>
            <person name="Schranz E."/>
        </authorList>
    </citation>
    <scope>NUCLEOTIDE SEQUENCE [LARGE SCALE GENOMIC DNA]</scope>
</reference>
<dbReference type="Proteomes" id="UP001157418">
    <property type="component" value="Unassembled WGS sequence"/>
</dbReference>
<comment type="caution">
    <text evidence="2">The sequence shown here is derived from an EMBL/GenBank/DDBJ whole genome shotgun (WGS) entry which is preliminary data.</text>
</comment>
<sequence>MPCFCTGCHASLYHDNTNNWYNNHLLPYQGPPQNPVNYNPQNQNPIFHDQEAMVTNEIDSWLLLNPADQNFNQYQGQFNPQACMQQVNHHGCYGDQQQQQQQMHDFSKVDLDNTPASFFNASLPAIVPEMTPGSYSNTTDWSRVDEFSSLLFHPGNLIEDAVGSNSNSTSLSSEGKQKLDASDKPFKFPPMSRKDRVQRLGLEYGGGLQEGLKRMHSEILLMRKTAVQVDCC</sequence>
<keyword evidence="3" id="KW-1185">Reference proteome</keyword>
<feature type="compositionally biased region" description="Basic and acidic residues" evidence="1">
    <location>
        <begin position="175"/>
        <end position="191"/>
    </location>
</feature>